<organism evidence="3 4">
    <name type="scientific">Marine Group III euryarchaeote CG-Epi2</name>
    <dbReference type="NCBI Taxonomy" id="1888996"/>
    <lineage>
        <taxon>Archaea</taxon>
        <taxon>Methanobacteriati</taxon>
        <taxon>Thermoplasmatota</taxon>
        <taxon>Thermoplasmata</taxon>
        <taxon>Candidatus Thermoprofundales</taxon>
    </lineage>
</organism>
<sequence length="742" mass="77958">MLLSGALLGLISEESSAAEYDAVGFISSTDSSGVSVTYINQATGSTQTVTSQEDGSYSFEDLVDGEYSVRYSKAGSLSVLDTWSIPSDLPLAEVSMSDAPSGATSVTVNVKDGEGADVSGATVYLMSGVSEDSWWEDVSVGYTVSNATGVDGNAGFDSLTVDQYDIRVEAAGYATGFGDTSDTNIVMNALDETNKQTVRVFDPSGSPLGDATVFMYDATSSTWYDATKVGYTYYLHPTTSSEVYVYAYHEDYTPSVKKIASVSGTDTHNVNIDTNSAAHDDLIYISEAPSNGGQSMEPLSGDRMVKLNPGPTASMSVTTDTTEMDGSHVIAADGSVNFSASSSTSPVGGLTYSWGSETFTNTYAAGEHTESVTVTDEFGAQDTASITIIADGDDPVAAFTAIVKTNAGSESMAYNGTNLDEDSNTVVFNASTSSDSVGIASYSWNFGDESSDSGSVVNHIFDNPGAHDVVLTVTDTAGNSDTETMSVMVNDATPPSAAFTWYYLNETGSEIIEKSMEGEVTYFNASSSSDNSGDDLSYAWDFGDGSEATGATPEHTFNGTIEDGFNVVLTVTDSSDMSDVISYKIEPALKARPDIYMVSMSFSNDNPTEGDVVTLDATVKCLCEDAQADSAFEVAFYLDSLEGTLIGTAMIDGADLESINNGTNVNVTATWTAISGAQTIFATADSNDIIDESIEKNEISKVITVSASDDSSDVTSMTMIIVVVLAAFGTVAYIYRDSLFGN</sequence>
<feature type="domain" description="PKD" evidence="2">
    <location>
        <begin position="425"/>
        <end position="489"/>
    </location>
</feature>
<dbReference type="SUPFAM" id="SSF49478">
    <property type="entry name" value="Cna protein B-type domain"/>
    <property type="match status" value="1"/>
</dbReference>
<dbReference type="EMBL" id="MIYZ01000010">
    <property type="protein sequence ID" value="OIR22685.1"/>
    <property type="molecule type" value="Genomic_DNA"/>
</dbReference>
<evidence type="ECO:0000313" key="3">
    <source>
        <dbReference type="EMBL" id="OIR22685.1"/>
    </source>
</evidence>
<dbReference type="Proteomes" id="UP000183615">
    <property type="component" value="Unassembled WGS sequence"/>
</dbReference>
<accession>A0A1J5U1P0</accession>
<feature type="transmembrane region" description="Helical" evidence="1">
    <location>
        <begin position="714"/>
        <end position="735"/>
    </location>
</feature>
<protein>
    <recommendedName>
        <fullName evidence="2">PKD domain-containing protein</fullName>
    </recommendedName>
</protein>
<dbReference type="InterPro" id="IPR011635">
    <property type="entry name" value="CARDB"/>
</dbReference>
<evidence type="ECO:0000313" key="4">
    <source>
        <dbReference type="Proteomes" id="UP000183615"/>
    </source>
</evidence>
<dbReference type="SMART" id="SM00089">
    <property type="entry name" value="PKD"/>
    <property type="match status" value="3"/>
</dbReference>
<dbReference type="Pfam" id="PF13620">
    <property type="entry name" value="CarboxypepD_reg"/>
    <property type="match status" value="1"/>
</dbReference>
<dbReference type="SUPFAM" id="SSF49299">
    <property type="entry name" value="PKD domain"/>
    <property type="match status" value="2"/>
</dbReference>
<dbReference type="Pfam" id="PF07705">
    <property type="entry name" value="CARDB"/>
    <property type="match status" value="1"/>
</dbReference>
<dbReference type="CDD" id="cd00146">
    <property type="entry name" value="PKD"/>
    <property type="match status" value="1"/>
</dbReference>
<keyword evidence="1" id="KW-1133">Transmembrane helix</keyword>
<dbReference type="Gene3D" id="2.60.40.10">
    <property type="entry name" value="Immunoglobulins"/>
    <property type="match status" value="4"/>
</dbReference>
<proteinExistence type="predicted"/>
<dbReference type="InterPro" id="IPR035986">
    <property type="entry name" value="PKD_dom_sf"/>
</dbReference>
<dbReference type="AlphaFoldDB" id="A0A1J5U1P0"/>
<gene>
    <name evidence="3" type="ORF">BET99_03980</name>
</gene>
<keyword evidence="1" id="KW-0812">Transmembrane</keyword>
<keyword evidence="1" id="KW-0472">Membrane</keyword>
<feature type="domain" description="PKD" evidence="2">
    <location>
        <begin position="528"/>
        <end position="557"/>
    </location>
</feature>
<dbReference type="Pfam" id="PF18911">
    <property type="entry name" value="PKD_4"/>
    <property type="match status" value="2"/>
</dbReference>
<evidence type="ECO:0000259" key="2">
    <source>
        <dbReference type="PROSITE" id="PS50093"/>
    </source>
</evidence>
<dbReference type="InterPro" id="IPR013783">
    <property type="entry name" value="Ig-like_fold"/>
</dbReference>
<dbReference type="InterPro" id="IPR022409">
    <property type="entry name" value="PKD/Chitinase_dom"/>
</dbReference>
<evidence type="ECO:0000256" key="1">
    <source>
        <dbReference type="SAM" id="Phobius"/>
    </source>
</evidence>
<name>A0A1J5U1P0_9ARCH</name>
<dbReference type="InterPro" id="IPR000601">
    <property type="entry name" value="PKD_dom"/>
</dbReference>
<dbReference type="PROSITE" id="PS50093">
    <property type="entry name" value="PKD"/>
    <property type="match status" value="2"/>
</dbReference>
<reference evidence="3 4" key="1">
    <citation type="submission" date="2016-08" db="EMBL/GenBank/DDBJ databases">
        <title>New Insights into Marine Group III Euryarchaeota, from dark to light.</title>
        <authorList>
            <person name="Haro-Moreno J.M."/>
            <person name="Rodriguez-Valera F."/>
            <person name="Lopez-Garcia P."/>
            <person name="Moreira D."/>
            <person name="Martin-Cuadrado A.B."/>
        </authorList>
    </citation>
    <scope>NUCLEOTIDE SEQUENCE [LARGE SCALE GENOMIC DNA]</scope>
    <source>
        <strain evidence="3">CG-Epi2</strain>
    </source>
</reference>
<comment type="caution">
    <text evidence="3">The sequence shown here is derived from an EMBL/GenBank/DDBJ whole genome shotgun (WGS) entry which is preliminary data.</text>
</comment>